<dbReference type="GO" id="GO:0050661">
    <property type="term" value="F:NADP binding"/>
    <property type="evidence" value="ECO:0007669"/>
    <property type="project" value="TreeGrafter"/>
</dbReference>
<dbReference type="Pfam" id="PF08501">
    <property type="entry name" value="Shikimate_dh_N"/>
    <property type="match status" value="1"/>
</dbReference>
<dbReference type="GO" id="GO:0005829">
    <property type="term" value="C:cytosol"/>
    <property type="evidence" value="ECO:0007669"/>
    <property type="project" value="TreeGrafter"/>
</dbReference>
<dbReference type="PANTHER" id="PTHR21089">
    <property type="entry name" value="SHIKIMATE DEHYDROGENASE"/>
    <property type="match status" value="1"/>
</dbReference>
<protein>
    <submittedName>
        <fullName evidence="2">Unannotated protein</fullName>
    </submittedName>
</protein>
<organism evidence="2">
    <name type="scientific">freshwater metagenome</name>
    <dbReference type="NCBI Taxonomy" id="449393"/>
    <lineage>
        <taxon>unclassified sequences</taxon>
        <taxon>metagenomes</taxon>
        <taxon>ecological metagenomes</taxon>
    </lineage>
</organism>
<accession>A0A6J6GWV5</accession>
<dbReference type="CDD" id="cd01065">
    <property type="entry name" value="NAD_bind_Shikimate_DH"/>
    <property type="match status" value="1"/>
</dbReference>
<gene>
    <name evidence="2" type="ORF">UFOPK1856_00077</name>
</gene>
<dbReference type="GO" id="GO:0009423">
    <property type="term" value="P:chorismate biosynthetic process"/>
    <property type="evidence" value="ECO:0007669"/>
    <property type="project" value="TreeGrafter"/>
</dbReference>
<dbReference type="InterPro" id="IPR022893">
    <property type="entry name" value="Shikimate_DH_fam"/>
</dbReference>
<evidence type="ECO:0000313" key="2">
    <source>
        <dbReference type="EMBL" id="CAB4604830.1"/>
    </source>
</evidence>
<dbReference type="AlphaFoldDB" id="A0A6J6GWV5"/>
<dbReference type="Gene3D" id="3.40.50.10860">
    <property type="entry name" value="Leucine Dehydrogenase, chain A, domain 1"/>
    <property type="match status" value="1"/>
</dbReference>
<proteinExistence type="predicted"/>
<dbReference type="PANTHER" id="PTHR21089:SF1">
    <property type="entry name" value="BIFUNCTIONAL 3-DEHYDROQUINATE DEHYDRATASE_SHIKIMATE DEHYDROGENASE, CHLOROPLASTIC"/>
    <property type="match status" value="1"/>
</dbReference>
<sequence length="269" mass="29037">MITGAVLGSPISHSLSPVLHKAAFAFLGIEGDYSAIKVESGALAKFLQTRSSEFDYLSLTMPLKEEVLGLGFDADALTRRIQSGNTLIKRNDKWSISSTDGSGFVAALGHAGINEIESVLILGAGGTARAVTGSLDSVAKNIHVLGRSSLRQEALESAISHSHFEYHRWSSDIDFTQYDLVVNTTPAGAADLLASSVNPGINATFFDVIYKPWPTELAQRWSDCGGTVINGLELLMYQGLDQLALVLDIEFDREALATHLRDVLRKSTR</sequence>
<dbReference type="InterPro" id="IPR036291">
    <property type="entry name" value="NAD(P)-bd_dom_sf"/>
</dbReference>
<dbReference type="GO" id="GO:0004764">
    <property type="term" value="F:shikimate 3-dehydrogenase (NADP+) activity"/>
    <property type="evidence" value="ECO:0007669"/>
    <property type="project" value="InterPro"/>
</dbReference>
<name>A0A6J6GWV5_9ZZZZ</name>
<dbReference type="Gene3D" id="3.40.50.720">
    <property type="entry name" value="NAD(P)-binding Rossmann-like Domain"/>
    <property type="match status" value="1"/>
</dbReference>
<dbReference type="InterPro" id="IPR046346">
    <property type="entry name" value="Aminoacid_DH-like_N_sf"/>
</dbReference>
<dbReference type="SUPFAM" id="SSF51735">
    <property type="entry name" value="NAD(P)-binding Rossmann-fold domains"/>
    <property type="match status" value="1"/>
</dbReference>
<reference evidence="2" key="1">
    <citation type="submission" date="2020-05" db="EMBL/GenBank/DDBJ databases">
        <authorList>
            <person name="Chiriac C."/>
            <person name="Salcher M."/>
            <person name="Ghai R."/>
            <person name="Kavagutti S V."/>
        </authorList>
    </citation>
    <scope>NUCLEOTIDE SEQUENCE</scope>
</reference>
<evidence type="ECO:0000259" key="1">
    <source>
        <dbReference type="Pfam" id="PF08501"/>
    </source>
</evidence>
<dbReference type="EMBL" id="CAEZUV010000004">
    <property type="protein sequence ID" value="CAB4604830.1"/>
    <property type="molecule type" value="Genomic_DNA"/>
</dbReference>
<dbReference type="InterPro" id="IPR013708">
    <property type="entry name" value="Shikimate_DH-bd_N"/>
</dbReference>
<dbReference type="GO" id="GO:0019632">
    <property type="term" value="P:shikimate metabolic process"/>
    <property type="evidence" value="ECO:0007669"/>
    <property type="project" value="TreeGrafter"/>
</dbReference>
<dbReference type="SUPFAM" id="SSF53223">
    <property type="entry name" value="Aminoacid dehydrogenase-like, N-terminal domain"/>
    <property type="match status" value="1"/>
</dbReference>
<feature type="domain" description="Shikimate dehydrogenase substrate binding N-terminal" evidence="1">
    <location>
        <begin position="6"/>
        <end position="87"/>
    </location>
</feature>